<dbReference type="InterPro" id="IPR013486">
    <property type="entry name" value="SpoIID/LytB"/>
</dbReference>
<dbReference type="Pfam" id="PF08486">
    <property type="entry name" value="SpoIID"/>
    <property type="match status" value="1"/>
</dbReference>
<proteinExistence type="predicted"/>
<reference evidence="3 4" key="1">
    <citation type="submission" date="2020-05" db="EMBL/GenBank/DDBJ databases">
        <title>Complete genome sequence of of a novel Thermoleptolyngbya strain isolated from hot springs of Ganzi, Sichuan China.</title>
        <authorList>
            <person name="Tang J."/>
            <person name="Daroch M."/>
            <person name="Li L."/>
            <person name="Waleron K."/>
            <person name="Waleron M."/>
            <person name="Waleron M."/>
        </authorList>
    </citation>
    <scope>NUCLEOTIDE SEQUENCE [LARGE SCALE GENOMIC DNA]</scope>
    <source>
        <strain evidence="3 4">PKUAC-SCTA183</strain>
    </source>
</reference>
<dbReference type="PANTHER" id="PTHR30032">
    <property type="entry name" value="N-ACETYLMURAMOYL-L-ALANINE AMIDASE-RELATED"/>
    <property type="match status" value="1"/>
</dbReference>
<evidence type="ECO:0000259" key="2">
    <source>
        <dbReference type="Pfam" id="PF08486"/>
    </source>
</evidence>
<name>A0A6M8B400_9CYAN</name>
<dbReference type="AlphaFoldDB" id="A0A6M8B400"/>
<accession>A0A6M8B400</accession>
<dbReference type="GO" id="GO:0030435">
    <property type="term" value="P:sporulation resulting in formation of a cellular spore"/>
    <property type="evidence" value="ECO:0007669"/>
    <property type="project" value="InterPro"/>
</dbReference>
<sequence length="636" mass="69914">MGLSSFVNRDKAPASPDVSTQRPAFVLSGLTGAAIAAVCWLGMGDRALAQTAAPPNPVLKIGIVQRFGDEPQDVLTLQPAEGDRLSLRFKTDDGQDQTVTTAAPVRVGVVMEPLPEPKVVEKVVLGNHRSFESAEDQANQWRSRGIEVELAQPRQWQVWAKRDTYETPLVRRLLLKNLQAQGARTAFIDRQVQRQVPRAVLEVEGNRLMRDEVEILSSYSRVFVTEGELPPNAARNANVPNRRLYGGSLRLQPNAYGNYTLVNYVPTETYLRGVVPHEIGPSAPPTAVQAQAILARTYALRNLRRFAIDGYELCADTQCQVYKGLTGAVESADRAIAATRGQVLTYRNELIDALYSSTTGGITAPFADVWNGQNRPYLRAVVDSVEGVWDLANRPLSDELNLRAFLNLRQGFNEVGWDSFRWRKESTLENIAEGLRRYLQSQRHPFANLTRVESVQVVERSPAGRVQKLLIQSDRGPITLEKDEILRALYAPTSTLFYLEPVYAQVPIPQNAPSSSAPEDGETGVEANLSPSVSKPSPVATEPDAAETAPIKAAKPAEEATGNSLEAQNRVPTMTVLKGYTFVGGGLGHAVGMSQTGSYRLGRLGWSAARILSFYYPGAQLVTLNENIVFWRDPLN</sequence>
<dbReference type="NCBIfam" id="TIGR02669">
    <property type="entry name" value="SpoIID_LytB"/>
    <property type="match status" value="1"/>
</dbReference>
<dbReference type="InterPro" id="IPR051922">
    <property type="entry name" value="Bact_Sporulation_Assoc"/>
</dbReference>
<evidence type="ECO:0000256" key="1">
    <source>
        <dbReference type="SAM" id="MobiDB-lite"/>
    </source>
</evidence>
<feature type="region of interest" description="Disordered" evidence="1">
    <location>
        <begin position="1"/>
        <end position="20"/>
    </location>
</feature>
<protein>
    <submittedName>
        <fullName evidence="3">SpoIID/LytB domain-containing protein</fullName>
    </submittedName>
</protein>
<dbReference type="Proteomes" id="UP000505210">
    <property type="component" value="Chromosome"/>
</dbReference>
<feature type="region of interest" description="Disordered" evidence="1">
    <location>
        <begin position="510"/>
        <end position="568"/>
    </location>
</feature>
<dbReference type="EMBL" id="CP053661">
    <property type="protein sequence ID" value="QKD81909.1"/>
    <property type="molecule type" value="Genomic_DNA"/>
</dbReference>
<evidence type="ECO:0000313" key="4">
    <source>
        <dbReference type="Proteomes" id="UP000505210"/>
    </source>
</evidence>
<dbReference type="InterPro" id="IPR013693">
    <property type="entry name" value="SpoIID/LytB_N"/>
</dbReference>
<gene>
    <name evidence="3" type="ORF">HPC62_06570</name>
</gene>
<dbReference type="PANTHER" id="PTHR30032:SF4">
    <property type="entry name" value="AMIDASE ENHANCER"/>
    <property type="match status" value="1"/>
</dbReference>
<dbReference type="RefSeq" id="WP_172354295.1">
    <property type="nucleotide sequence ID" value="NZ_CP053661.1"/>
</dbReference>
<evidence type="ECO:0000313" key="3">
    <source>
        <dbReference type="EMBL" id="QKD81909.1"/>
    </source>
</evidence>
<feature type="domain" description="Sporulation stage II protein D amidase enhancer LytB N-terminal" evidence="2">
    <location>
        <begin position="257"/>
        <end position="346"/>
    </location>
</feature>
<dbReference type="KEGG" id="theu:HPC62_06570"/>
<keyword evidence="4" id="KW-1185">Reference proteome</keyword>
<dbReference type="GO" id="GO:0030288">
    <property type="term" value="C:outer membrane-bounded periplasmic space"/>
    <property type="evidence" value="ECO:0007669"/>
    <property type="project" value="TreeGrafter"/>
</dbReference>
<organism evidence="3 4">
    <name type="scientific">Thermoleptolyngbya sichuanensis A183</name>
    <dbReference type="NCBI Taxonomy" id="2737172"/>
    <lineage>
        <taxon>Bacteria</taxon>
        <taxon>Bacillati</taxon>
        <taxon>Cyanobacteriota</taxon>
        <taxon>Cyanophyceae</taxon>
        <taxon>Oculatellales</taxon>
        <taxon>Oculatellaceae</taxon>
        <taxon>Thermoleptolyngbya</taxon>
        <taxon>Thermoleptolyngbya sichuanensis</taxon>
    </lineage>
</organism>